<dbReference type="Pfam" id="PF00329">
    <property type="entry name" value="Complex1_30kDa"/>
    <property type="match status" value="1"/>
</dbReference>
<dbReference type="Proteomes" id="UP000248161">
    <property type="component" value="Unassembled WGS sequence"/>
</dbReference>
<dbReference type="AlphaFoldDB" id="A0A2V3HTV7"/>
<proteinExistence type="inferred from homology"/>
<protein>
    <recommendedName>
        <fullName evidence="2">NADH:ubiquinone oxidoreductase 30kDa subunit domain-containing protein</fullName>
    </recommendedName>
</protein>
<organism evidence="3 4">
    <name type="scientific">Candidatus Thalassarchaeum betae</name>
    <dbReference type="NCBI Taxonomy" id="2599289"/>
    <lineage>
        <taxon>Archaea</taxon>
        <taxon>Methanobacteriati</taxon>
        <taxon>Thermoplasmatota</taxon>
        <taxon>Candidatus Poseidoniia</taxon>
        <taxon>Candidatus Poseidoniales</taxon>
        <taxon>Candidatus Thalassarchaeaceae</taxon>
        <taxon>Candidatus Thalassarchaeum</taxon>
    </lineage>
</organism>
<comment type="similarity">
    <text evidence="1">Belongs to the complex I 30 kDa subunit family.</text>
</comment>
<dbReference type="GO" id="GO:0008137">
    <property type="term" value="F:NADH dehydrogenase (ubiquinone) activity"/>
    <property type="evidence" value="ECO:0007669"/>
    <property type="project" value="InterPro"/>
</dbReference>
<dbReference type="InterPro" id="IPR037232">
    <property type="entry name" value="NADH_quin_OxRdtase_su_C/D-like"/>
</dbReference>
<evidence type="ECO:0000313" key="3">
    <source>
        <dbReference type="EMBL" id="PXF22520.1"/>
    </source>
</evidence>
<dbReference type="PANTHER" id="PTHR10884:SF14">
    <property type="entry name" value="NADH DEHYDROGENASE [UBIQUINONE] IRON-SULFUR PROTEIN 3, MITOCHONDRIAL"/>
    <property type="match status" value="1"/>
</dbReference>
<dbReference type="PANTHER" id="PTHR10884">
    <property type="entry name" value="NADH DEHYDROGENASE UBIQUINONE IRON-SULFUR PROTEIN 3"/>
    <property type="match status" value="1"/>
</dbReference>
<dbReference type="Gene3D" id="3.30.460.80">
    <property type="entry name" value="NADH:ubiquinone oxidoreductase, 30kDa subunit"/>
    <property type="match status" value="1"/>
</dbReference>
<gene>
    <name evidence="3" type="ORF">CXX69_00895</name>
</gene>
<evidence type="ECO:0000256" key="1">
    <source>
        <dbReference type="ARBA" id="ARBA00007569"/>
    </source>
</evidence>
<comment type="caution">
    <text evidence="3">The sequence shown here is derived from an EMBL/GenBank/DDBJ whole genome shotgun (WGS) entry which is preliminary data.</text>
</comment>
<dbReference type="SUPFAM" id="SSF143243">
    <property type="entry name" value="Nqo5-like"/>
    <property type="match status" value="1"/>
</dbReference>
<evidence type="ECO:0000259" key="2">
    <source>
        <dbReference type="Pfam" id="PF00329"/>
    </source>
</evidence>
<evidence type="ECO:0000313" key="4">
    <source>
        <dbReference type="Proteomes" id="UP000248161"/>
    </source>
</evidence>
<reference evidence="3 4" key="1">
    <citation type="journal article" date="2015" name="Nat. Commun.">
        <title>Genomic and transcriptomic evidence for scavenging of diverse organic compounds by widespread deep-sea archaea.</title>
        <authorList>
            <person name="Li M."/>
            <person name="Baker B.J."/>
            <person name="Anantharaman K."/>
            <person name="Jain S."/>
            <person name="Breier J.A."/>
            <person name="Dick G.J."/>
        </authorList>
    </citation>
    <scope>NUCLEOTIDE SEQUENCE [LARGE SCALE GENOMIC DNA]</scope>
    <source>
        <strain evidence="3">Cayman_51_deep</strain>
    </source>
</reference>
<dbReference type="InterPro" id="IPR001268">
    <property type="entry name" value="NADH_UbQ_OxRdtase_30kDa_su"/>
</dbReference>
<name>A0A2V3HTV7_9ARCH</name>
<dbReference type="EMBL" id="PSPG01000001">
    <property type="protein sequence ID" value="PXF22520.1"/>
    <property type="molecule type" value="Genomic_DNA"/>
</dbReference>
<feature type="domain" description="NADH:ubiquinone oxidoreductase 30kDa subunit" evidence="2">
    <location>
        <begin position="49"/>
        <end position="194"/>
    </location>
</feature>
<sequence length="219" mass="24676">MSKIVPIKVQKAEAEKLAAAVSQMAGVEAEVVERVNGTHPRPVVVGNSSPESWRALAEMLHSEHGVDHCSMVTGIHWPEGDADKKWEVIYHLMRIAVRDPPIEDGLVRPIIVDPSKVKGASTPLELEFHVHLPDTRTPSVDSVQDIWVGADWNEKETWDLVGIDFDGHQGMRRVLLPHETPKGYHPLQKQHHLRYHGFEEMYDDSQGFMRKPADAGRIK</sequence>
<accession>A0A2V3HTV7</accession>